<reference evidence="1" key="1">
    <citation type="submission" date="2021-11" db="EMBL/GenBank/DDBJ databases">
        <title>Australian commercial rhizobial inoculants.</title>
        <authorList>
            <person name="Kohlmeier M.G."/>
            <person name="O'Hara G.W."/>
            <person name="Colombi E."/>
            <person name="Ramsay J.P."/>
            <person name="Terpolilli J."/>
        </authorList>
    </citation>
    <scope>NUCLEOTIDE SEQUENCE</scope>
    <source>
        <strain evidence="1">CC829</strain>
        <plasmid evidence="1">pCC829_1</plasmid>
    </source>
</reference>
<geneLocation type="plasmid" evidence="1 2">
    <name>pCC829_1</name>
</geneLocation>
<accession>A0ABY3R1N6</accession>
<gene>
    <name evidence="1" type="ORF">BjapCC829_46485</name>
</gene>
<evidence type="ECO:0000313" key="1">
    <source>
        <dbReference type="EMBL" id="UFW91865.1"/>
    </source>
</evidence>
<dbReference type="Proteomes" id="UP001430990">
    <property type="component" value="Plasmid pCC829_1"/>
</dbReference>
<organism evidence="1 2">
    <name type="scientific">Bradyrhizobium barranii</name>
    <dbReference type="NCBI Taxonomy" id="2992140"/>
    <lineage>
        <taxon>Bacteria</taxon>
        <taxon>Pseudomonadati</taxon>
        <taxon>Pseudomonadota</taxon>
        <taxon>Alphaproteobacteria</taxon>
        <taxon>Hyphomicrobiales</taxon>
        <taxon>Nitrobacteraceae</taxon>
        <taxon>Bradyrhizobium</taxon>
    </lineage>
</organism>
<dbReference type="EMBL" id="CP088101">
    <property type="protein sequence ID" value="UFW91865.1"/>
    <property type="molecule type" value="Genomic_DNA"/>
</dbReference>
<keyword evidence="1" id="KW-0614">Plasmid</keyword>
<name>A0ABY3R1N6_9BRAD</name>
<evidence type="ECO:0000313" key="2">
    <source>
        <dbReference type="Proteomes" id="UP001430990"/>
    </source>
</evidence>
<sequence>MTKAEITAPFLKRLRVSTEIDDEDEHAINSLSIAIRQVVNGEAKRVHRGSPIRCCLVIEGFVLRSKIVGAGQRQILAFHEPGDVPDLQSLLLQVICL</sequence>
<protein>
    <submittedName>
        <fullName evidence="1">Uncharacterized protein</fullName>
    </submittedName>
</protein>
<proteinExistence type="predicted"/>
<dbReference type="RefSeq" id="WP_231145728.1">
    <property type="nucleotide sequence ID" value="NZ_CP088101.1"/>
</dbReference>
<keyword evidence="2" id="KW-1185">Reference proteome</keyword>